<evidence type="ECO:0000259" key="2">
    <source>
        <dbReference type="Pfam" id="PF23559"/>
    </source>
</evidence>
<reference evidence="3" key="1">
    <citation type="submission" date="2019-03" db="EMBL/GenBank/DDBJ databases">
        <authorList>
            <person name="Mank J."/>
            <person name="Almeida P."/>
        </authorList>
    </citation>
    <scope>NUCLEOTIDE SEQUENCE</scope>
    <source>
        <strain evidence="3">78183</strain>
    </source>
</reference>
<dbReference type="InterPro" id="IPR058922">
    <property type="entry name" value="WHD_DRP"/>
</dbReference>
<dbReference type="EMBL" id="CAADRP010001705">
    <property type="protein sequence ID" value="VFU48604.1"/>
    <property type="molecule type" value="Genomic_DNA"/>
</dbReference>
<gene>
    <name evidence="3" type="ORF">SVIM_LOCUS319552</name>
</gene>
<protein>
    <recommendedName>
        <fullName evidence="2">Disease resistance protein winged helix domain-containing protein</fullName>
    </recommendedName>
</protein>
<evidence type="ECO:0000313" key="3">
    <source>
        <dbReference type="EMBL" id="VFU48604.1"/>
    </source>
</evidence>
<dbReference type="AlphaFoldDB" id="A0A6N2M873"/>
<keyword evidence="1" id="KW-0677">Repeat</keyword>
<dbReference type="Pfam" id="PF23559">
    <property type="entry name" value="WHD_DRP"/>
    <property type="match status" value="1"/>
</dbReference>
<evidence type="ECO:0000256" key="1">
    <source>
        <dbReference type="ARBA" id="ARBA00022737"/>
    </source>
</evidence>
<accession>A0A6N2M873</accession>
<proteinExistence type="predicted"/>
<name>A0A6N2M873_SALVM</name>
<feature type="domain" description="Disease resistance protein winged helix" evidence="2">
    <location>
        <begin position="170"/>
        <end position="233"/>
    </location>
</feature>
<organism evidence="3">
    <name type="scientific">Salix viminalis</name>
    <name type="common">Common osier</name>
    <name type="synonym">Basket willow</name>
    <dbReference type="NCBI Taxonomy" id="40686"/>
    <lineage>
        <taxon>Eukaryota</taxon>
        <taxon>Viridiplantae</taxon>
        <taxon>Streptophyta</taxon>
        <taxon>Embryophyta</taxon>
        <taxon>Tracheophyta</taxon>
        <taxon>Spermatophyta</taxon>
        <taxon>Magnoliopsida</taxon>
        <taxon>eudicotyledons</taxon>
        <taxon>Gunneridae</taxon>
        <taxon>Pentapetalae</taxon>
        <taxon>rosids</taxon>
        <taxon>fabids</taxon>
        <taxon>Malpighiales</taxon>
        <taxon>Salicaceae</taxon>
        <taxon>Saliceae</taxon>
        <taxon>Salix</taxon>
    </lineage>
</organism>
<sequence length="248" mass="27837">MAGSNIDRFWNHVVKMINDGSLNCEFCGHPFAKDTSISWIIWHLSGEKDRGVAICGQVPKQVQEAAFLAMHGGNSRLKTIASSSNVNDHATSASPREQNIETENMGRDIGTVQTEVQGVEHGEGEERISSHAEAENDDILSMTGLRGDVLESKLRIEQAVQVLQQGNVAEDYIIKKEELIDYLIDEEIIQKMWSREAAFDKGHAMLDRLENVGLLQRIDGGRAVKMHDLVRDMCWKNWKSSDTNCWKS</sequence>